<dbReference type="InterPro" id="IPR050832">
    <property type="entry name" value="Bact_Acetyltransf"/>
</dbReference>
<sequence>MNEDLQIKRITADQLDTLAPLWKALHRHHVGVAGHLEPIGAPLSPEVSWRNRKAKYVAWLASPDAFALIAEVDGEPVGYAMARVKDEAPGSWERGAKTGVLETLSVRADQRGGGIGTRLFEAVRAEFAKRDAAQLELAVIASNEGAIRFYARQGLVPYVTTLVGRG</sequence>
<dbReference type="InterPro" id="IPR016181">
    <property type="entry name" value="Acyl_CoA_acyltransferase"/>
</dbReference>
<gene>
    <name evidence="4" type="ORF">GCM10010246_05450</name>
</gene>
<name>A0ABP5SAA0_9ACTN</name>
<organism evidence="4 5">
    <name type="scientific">Streptomyces cuspidosporus</name>
    <dbReference type="NCBI Taxonomy" id="66882"/>
    <lineage>
        <taxon>Bacteria</taxon>
        <taxon>Bacillati</taxon>
        <taxon>Actinomycetota</taxon>
        <taxon>Actinomycetes</taxon>
        <taxon>Kitasatosporales</taxon>
        <taxon>Streptomycetaceae</taxon>
        <taxon>Streptomyces</taxon>
    </lineage>
</organism>
<keyword evidence="5" id="KW-1185">Reference proteome</keyword>
<evidence type="ECO:0000313" key="4">
    <source>
        <dbReference type="EMBL" id="GAA2326668.1"/>
    </source>
</evidence>
<keyword evidence="1" id="KW-0808">Transferase</keyword>
<comment type="caution">
    <text evidence="4">The sequence shown here is derived from an EMBL/GenBank/DDBJ whole genome shotgun (WGS) entry which is preliminary data.</text>
</comment>
<accession>A0ABP5SAA0</accession>
<dbReference type="PANTHER" id="PTHR43877:SF1">
    <property type="entry name" value="ACETYLTRANSFERASE"/>
    <property type="match status" value="1"/>
</dbReference>
<protein>
    <submittedName>
        <fullName evidence="4">GNAT family N-acetyltransferase</fullName>
    </submittedName>
</protein>
<reference evidence="5" key="1">
    <citation type="journal article" date="2019" name="Int. J. Syst. Evol. Microbiol.">
        <title>The Global Catalogue of Microorganisms (GCM) 10K type strain sequencing project: providing services to taxonomists for standard genome sequencing and annotation.</title>
        <authorList>
            <consortium name="The Broad Institute Genomics Platform"/>
            <consortium name="The Broad Institute Genome Sequencing Center for Infectious Disease"/>
            <person name="Wu L."/>
            <person name="Ma J."/>
        </authorList>
    </citation>
    <scope>NUCLEOTIDE SEQUENCE [LARGE SCALE GENOMIC DNA]</scope>
    <source>
        <strain evidence="5">JCM 4316</strain>
    </source>
</reference>
<dbReference type="SUPFAM" id="SSF55729">
    <property type="entry name" value="Acyl-CoA N-acyltransferases (Nat)"/>
    <property type="match status" value="1"/>
</dbReference>
<evidence type="ECO:0000259" key="3">
    <source>
        <dbReference type="PROSITE" id="PS51186"/>
    </source>
</evidence>
<evidence type="ECO:0000313" key="5">
    <source>
        <dbReference type="Proteomes" id="UP001500253"/>
    </source>
</evidence>
<proteinExistence type="predicted"/>
<dbReference type="EMBL" id="BAAASD010000001">
    <property type="protein sequence ID" value="GAA2326668.1"/>
    <property type="molecule type" value="Genomic_DNA"/>
</dbReference>
<dbReference type="Proteomes" id="UP001500253">
    <property type="component" value="Unassembled WGS sequence"/>
</dbReference>
<dbReference type="PROSITE" id="PS51186">
    <property type="entry name" value="GNAT"/>
    <property type="match status" value="1"/>
</dbReference>
<dbReference type="Gene3D" id="3.40.630.30">
    <property type="match status" value="1"/>
</dbReference>
<dbReference type="CDD" id="cd04301">
    <property type="entry name" value="NAT_SF"/>
    <property type="match status" value="1"/>
</dbReference>
<evidence type="ECO:0000256" key="2">
    <source>
        <dbReference type="ARBA" id="ARBA00023315"/>
    </source>
</evidence>
<feature type="domain" description="N-acetyltransferase" evidence="3">
    <location>
        <begin position="5"/>
        <end position="166"/>
    </location>
</feature>
<evidence type="ECO:0000256" key="1">
    <source>
        <dbReference type="ARBA" id="ARBA00022679"/>
    </source>
</evidence>
<keyword evidence="2" id="KW-0012">Acyltransferase</keyword>
<dbReference type="RefSeq" id="WP_346172828.1">
    <property type="nucleotide sequence ID" value="NZ_BAAASD010000001.1"/>
</dbReference>
<dbReference type="InterPro" id="IPR000182">
    <property type="entry name" value="GNAT_dom"/>
</dbReference>
<dbReference type="PANTHER" id="PTHR43877">
    <property type="entry name" value="AMINOALKYLPHOSPHONATE N-ACETYLTRANSFERASE-RELATED-RELATED"/>
    <property type="match status" value="1"/>
</dbReference>
<dbReference type="Pfam" id="PF00583">
    <property type="entry name" value="Acetyltransf_1"/>
    <property type="match status" value="1"/>
</dbReference>